<evidence type="ECO:0000313" key="3">
    <source>
        <dbReference type="EMBL" id="QEH32003.1"/>
    </source>
</evidence>
<dbReference type="InterPro" id="IPR000253">
    <property type="entry name" value="FHA_dom"/>
</dbReference>
<dbReference type="InterPro" id="IPR008984">
    <property type="entry name" value="SMAD_FHA_dom_sf"/>
</dbReference>
<dbReference type="EMBL" id="CP042997">
    <property type="protein sequence ID" value="QEH32003.1"/>
    <property type="molecule type" value="Genomic_DNA"/>
</dbReference>
<sequence length="180" mass="19939">MNQHIALYLLESPQSHPLQYWAFEQGHLVRIGRSWDNDVVLSTPYVSRAHAYIHFDSGDWYVTSISEQGVLCSSRKFRTLKLLDGVIFRLGQAGPHLRFSNADAGALDATTLSHEVPGASSMHLDEGQLMREVGEIVGDPYFQRLKAELARLRRGPHEAATAEYPVEPPPGPPRGGRGPA</sequence>
<dbReference type="AlphaFoldDB" id="A0A5B9VUE0"/>
<dbReference type="Proteomes" id="UP000324233">
    <property type="component" value="Chromosome"/>
</dbReference>
<dbReference type="KEGG" id="agv:OJF2_04720"/>
<dbReference type="RefSeq" id="WP_168221558.1">
    <property type="nucleotide sequence ID" value="NZ_CP042997.1"/>
</dbReference>
<feature type="domain" description="FHA" evidence="2">
    <location>
        <begin position="29"/>
        <end position="77"/>
    </location>
</feature>
<feature type="region of interest" description="Disordered" evidence="1">
    <location>
        <begin position="154"/>
        <end position="180"/>
    </location>
</feature>
<keyword evidence="4" id="KW-1185">Reference proteome</keyword>
<dbReference type="Pfam" id="PF00498">
    <property type="entry name" value="FHA"/>
    <property type="match status" value="1"/>
</dbReference>
<dbReference type="SUPFAM" id="SSF49879">
    <property type="entry name" value="SMAD/FHA domain"/>
    <property type="match status" value="1"/>
</dbReference>
<accession>A0A5B9VUE0</accession>
<dbReference type="Gene3D" id="2.60.200.20">
    <property type="match status" value="1"/>
</dbReference>
<protein>
    <submittedName>
        <fullName evidence="3">FHA domain protein</fullName>
    </submittedName>
</protein>
<dbReference type="PROSITE" id="PS50006">
    <property type="entry name" value="FHA_DOMAIN"/>
    <property type="match status" value="1"/>
</dbReference>
<proteinExistence type="predicted"/>
<reference evidence="3 4" key="1">
    <citation type="submission" date="2019-08" db="EMBL/GenBank/DDBJ databases">
        <title>Deep-cultivation of Planctomycetes and their phenomic and genomic characterization uncovers novel biology.</title>
        <authorList>
            <person name="Wiegand S."/>
            <person name="Jogler M."/>
            <person name="Boedeker C."/>
            <person name="Pinto D."/>
            <person name="Vollmers J."/>
            <person name="Rivas-Marin E."/>
            <person name="Kohn T."/>
            <person name="Peeters S.H."/>
            <person name="Heuer A."/>
            <person name="Rast P."/>
            <person name="Oberbeckmann S."/>
            <person name="Bunk B."/>
            <person name="Jeske O."/>
            <person name="Meyerdierks A."/>
            <person name="Storesund J.E."/>
            <person name="Kallscheuer N."/>
            <person name="Luecker S."/>
            <person name="Lage O.M."/>
            <person name="Pohl T."/>
            <person name="Merkel B.J."/>
            <person name="Hornburger P."/>
            <person name="Mueller R.-W."/>
            <person name="Bruemmer F."/>
            <person name="Labrenz M."/>
            <person name="Spormann A.M."/>
            <person name="Op den Camp H."/>
            <person name="Overmann J."/>
            <person name="Amann R."/>
            <person name="Jetten M.S.M."/>
            <person name="Mascher T."/>
            <person name="Medema M.H."/>
            <person name="Devos D.P."/>
            <person name="Kaster A.-K."/>
            <person name="Ovreas L."/>
            <person name="Rohde M."/>
            <person name="Galperin M.Y."/>
            <person name="Jogler C."/>
        </authorList>
    </citation>
    <scope>NUCLEOTIDE SEQUENCE [LARGE SCALE GENOMIC DNA]</scope>
    <source>
        <strain evidence="3 4">OJF2</strain>
    </source>
</reference>
<organism evidence="3 4">
    <name type="scientific">Aquisphaera giovannonii</name>
    <dbReference type="NCBI Taxonomy" id="406548"/>
    <lineage>
        <taxon>Bacteria</taxon>
        <taxon>Pseudomonadati</taxon>
        <taxon>Planctomycetota</taxon>
        <taxon>Planctomycetia</taxon>
        <taxon>Isosphaerales</taxon>
        <taxon>Isosphaeraceae</taxon>
        <taxon>Aquisphaera</taxon>
    </lineage>
</organism>
<evidence type="ECO:0000256" key="1">
    <source>
        <dbReference type="SAM" id="MobiDB-lite"/>
    </source>
</evidence>
<evidence type="ECO:0000259" key="2">
    <source>
        <dbReference type="PROSITE" id="PS50006"/>
    </source>
</evidence>
<name>A0A5B9VUE0_9BACT</name>
<gene>
    <name evidence="3" type="ORF">OJF2_04720</name>
</gene>
<evidence type="ECO:0000313" key="4">
    <source>
        <dbReference type="Proteomes" id="UP000324233"/>
    </source>
</evidence>